<proteinExistence type="predicted"/>
<dbReference type="EMBL" id="ASRX01000016">
    <property type="protein sequence ID" value="EYF06412.1"/>
    <property type="molecule type" value="Genomic_DNA"/>
</dbReference>
<protein>
    <recommendedName>
        <fullName evidence="1">DUF2169 domain-containing protein</fullName>
    </recommendedName>
</protein>
<dbReference type="AlphaFoldDB" id="A0A017TBW7"/>
<dbReference type="InterPro" id="IPR018683">
    <property type="entry name" value="DUF2169"/>
</dbReference>
<feature type="domain" description="DUF2169" evidence="1">
    <location>
        <begin position="44"/>
        <end position="136"/>
    </location>
</feature>
<organism evidence="2 3">
    <name type="scientific">Chondromyces apiculatus DSM 436</name>
    <dbReference type="NCBI Taxonomy" id="1192034"/>
    <lineage>
        <taxon>Bacteria</taxon>
        <taxon>Pseudomonadati</taxon>
        <taxon>Myxococcota</taxon>
        <taxon>Polyangia</taxon>
        <taxon>Polyangiales</taxon>
        <taxon>Polyangiaceae</taxon>
        <taxon>Chondromyces</taxon>
    </lineage>
</organism>
<reference evidence="2 3" key="1">
    <citation type="submission" date="2013-05" db="EMBL/GenBank/DDBJ databases">
        <title>Genome assembly of Chondromyces apiculatus DSM 436.</title>
        <authorList>
            <person name="Sharma G."/>
            <person name="Khatri I."/>
            <person name="Kaur C."/>
            <person name="Mayilraj S."/>
            <person name="Subramanian S."/>
        </authorList>
    </citation>
    <scope>NUCLEOTIDE SEQUENCE [LARGE SCALE GENOMIC DNA]</scope>
    <source>
        <strain evidence="2 3">DSM 436</strain>
    </source>
</reference>
<name>A0A017TBW7_9BACT</name>
<sequence length="484" mass="52021">MIVAQPASLCHEGAGLLQVGVLRWMLPPREVVVDGTGLTMAAEPAMTFVVKATFSYAACASPDDEMTLSTEPDGLALDVPSELPGAEEDEIAYPSDFVPLKRMCDLLVTGHACASRPATRLVAGFGLGAVSRAFVVESRMPAARVPLVRAALRARDGASPAEPVGPSRTSPFPEEHGLGFDFTAYNTAPASQQQADIPRGATLSLSGLSERAETLSLKLPAVAPVLWVDTTEERGIPLALDCDTLWVDTDRELLVMVYRALMQVPSLDLDGVVQVTLGLARDDVPPTLDEVQRDLERGVFEAAIELQDFDDEAAPAPELSMFAKYAVWERPVAPSISLATYALISAALAEGSGPRHEILRAHGFDEDGFLLEERGWLTAMSEAAVKGDTEPATRYGELFVEAQDGLAGPNEGKESLEAYVALKVSVEDAADPTAALAERQMTLAAWMRMDRRWMRRALADAALDAEITQRARTLRARHQGGEEG</sequence>
<dbReference type="Proteomes" id="UP000019678">
    <property type="component" value="Unassembled WGS sequence"/>
</dbReference>
<evidence type="ECO:0000313" key="2">
    <source>
        <dbReference type="EMBL" id="EYF06412.1"/>
    </source>
</evidence>
<dbReference type="eggNOG" id="COG5351">
    <property type="taxonomic scope" value="Bacteria"/>
</dbReference>
<evidence type="ECO:0000259" key="1">
    <source>
        <dbReference type="Pfam" id="PF09937"/>
    </source>
</evidence>
<feature type="domain" description="DUF2169" evidence="1">
    <location>
        <begin position="178"/>
        <end position="259"/>
    </location>
</feature>
<gene>
    <name evidence="2" type="ORF">CAP_1942</name>
</gene>
<dbReference type="Pfam" id="PF09937">
    <property type="entry name" value="DUF2169"/>
    <property type="match status" value="2"/>
</dbReference>
<dbReference type="STRING" id="1192034.CAP_1942"/>
<comment type="caution">
    <text evidence="2">The sequence shown here is derived from an EMBL/GenBank/DDBJ whole genome shotgun (WGS) entry which is preliminary data.</text>
</comment>
<evidence type="ECO:0000313" key="3">
    <source>
        <dbReference type="Proteomes" id="UP000019678"/>
    </source>
</evidence>
<keyword evidence="3" id="KW-1185">Reference proteome</keyword>
<accession>A0A017TBW7</accession>